<reference evidence="1 2" key="1">
    <citation type="submission" date="2015-01" db="EMBL/GenBank/DDBJ databases">
        <title>Genome sequencing of Jeotgalibacillus soli.</title>
        <authorList>
            <person name="Goh K.M."/>
            <person name="Chan K.-G."/>
            <person name="Yaakop A.S."/>
            <person name="Ee R."/>
            <person name="Gan H.M."/>
            <person name="Chan C.S."/>
        </authorList>
    </citation>
    <scope>NUCLEOTIDE SEQUENCE [LARGE SCALE GENOMIC DNA]</scope>
    <source>
        <strain evidence="1 2">P9</strain>
    </source>
</reference>
<protein>
    <submittedName>
        <fullName evidence="1">Uncharacterized protein</fullName>
    </submittedName>
</protein>
<evidence type="ECO:0000313" key="2">
    <source>
        <dbReference type="Proteomes" id="UP000031938"/>
    </source>
</evidence>
<dbReference type="EMBL" id="JXRP01000018">
    <property type="protein sequence ID" value="KIL45176.1"/>
    <property type="molecule type" value="Genomic_DNA"/>
</dbReference>
<dbReference type="InterPro" id="IPR043733">
    <property type="entry name" value="DUF5677"/>
</dbReference>
<accession>A0A0C2VL43</accession>
<dbReference type="OrthoDB" id="2943080at2"/>
<evidence type="ECO:0000313" key="1">
    <source>
        <dbReference type="EMBL" id="KIL45176.1"/>
    </source>
</evidence>
<name>A0A0C2VL43_9BACL</name>
<keyword evidence="2" id="KW-1185">Reference proteome</keyword>
<proteinExistence type="predicted"/>
<dbReference type="AlphaFoldDB" id="A0A0C2VL43"/>
<dbReference type="Proteomes" id="UP000031938">
    <property type="component" value="Unassembled WGS sequence"/>
</dbReference>
<sequence length="263" mass="30916">MKMLKMLLREADKVLETVITQCYEAKSKEFNIEDAITLGIFEDLFKKGQSLQLLIENKMDAGIDSMSRGMMENTIYLKLLLSEDNRILGRSYYAANKIKELKILNTIIAEDDIGKRILELMATDLQSVKTESGFDPEKKIKELTTEFKDVFELRREGHEWYNLDNKTRNFLELCKRFDMEPEYHIFYRRFSDEVHAQDVMKRIKVNEGELAVLSHTDSSEFQISLANIFLADSIRNIYSYYGLKKALRHFNEMVKINYKLKSK</sequence>
<comment type="caution">
    <text evidence="1">The sequence shown here is derived from an EMBL/GenBank/DDBJ whole genome shotgun (WGS) entry which is preliminary data.</text>
</comment>
<dbReference type="Pfam" id="PF18928">
    <property type="entry name" value="DUF5677"/>
    <property type="match status" value="1"/>
</dbReference>
<dbReference type="PATRIC" id="fig|889306.3.peg.2733"/>
<gene>
    <name evidence="1" type="ORF">KP78_27200</name>
</gene>
<organism evidence="1 2">
    <name type="scientific">Jeotgalibacillus soli</name>
    <dbReference type="NCBI Taxonomy" id="889306"/>
    <lineage>
        <taxon>Bacteria</taxon>
        <taxon>Bacillati</taxon>
        <taxon>Bacillota</taxon>
        <taxon>Bacilli</taxon>
        <taxon>Bacillales</taxon>
        <taxon>Caryophanaceae</taxon>
        <taxon>Jeotgalibacillus</taxon>
    </lineage>
</organism>